<dbReference type="EMBL" id="KN837380">
    <property type="protein sequence ID" value="KIJ26183.1"/>
    <property type="molecule type" value="Genomic_DNA"/>
</dbReference>
<accession>A0A0C9TAP1</accession>
<organism evidence="1 2">
    <name type="scientific">Sphaerobolus stellatus (strain SS14)</name>
    <dbReference type="NCBI Taxonomy" id="990650"/>
    <lineage>
        <taxon>Eukaryota</taxon>
        <taxon>Fungi</taxon>
        <taxon>Dikarya</taxon>
        <taxon>Basidiomycota</taxon>
        <taxon>Agaricomycotina</taxon>
        <taxon>Agaricomycetes</taxon>
        <taxon>Phallomycetidae</taxon>
        <taxon>Geastrales</taxon>
        <taxon>Sphaerobolaceae</taxon>
        <taxon>Sphaerobolus</taxon>
    </lineage>
</organism>
<protein>
    <submittedName>
        <fullName evidence="1">Uncharacterized protein</fullName>
    </submittedName>
</protein>
<dbReference type="Proteomes" id="UP000054279">
    <property type="component" value="Unassembled WGS sequence"/>
</dbReference>
<sequence>MSIIIAPKNNSSLYYTTNRHSHRLTHRLDKAAVNANGTNTTHISRTTSRLSKELLIVLRVSLELLAAHSQAVHTYRTWRATGRLKDLDIGVDGYGATGNVAVRIELCWCTDARYRPGCSVGSDCAAVRTVGDALWRAAVVKSSCGQVALFEYRDKDASTDVEEADAMQHPRNKPRVGVGLSLDPAFGACDSTSDNVTFLDAAETSLDSKEEEPFLRQCHLRWDRK</sequence>
<reference evidence="1 2" key="1">
    <citation type="submission" date="2014-06" db="EMBL/GenBank/DDBJ databases">
        <title>Evolutionary Origins and Diversification of the Mycorrhizal Mutualists.</title>
        <authorList>
            <consortium name="DOE Joint Genome Institute"/>
            <consortium name="Mycorrhizal Genomics Consortium"/>
            <person name="Kohler A."/>
            <person name="Kuo A."/>
            <person name="Nagy L.G."/>
            <person name="Floudas D."/>
            <person name="Copeland A."/>
            <person name="Barry K.W."/>
            <person name="Cichocki N."/>
            <person name="Veneault-Fourrey C."/>
            <person name="LaButti K."/>
            <person name="Lindquist E.A."/>
            <person name="Lipzen A."/>
            <person name="Lundell T."/>
            <person name="Morin E."/>
            <person name="Murat C."/>
            <person name="Riley R."/>
            <person name="Ohm R."/>
            <person name="Sun H."/>
            <person name="Tunlid A."/>
            <person name="Henrissat B."/>
            <person name="Grigoriev I.V."/>
            <person name="Hibbett D.S."/>
            <person name="Martin F."/>
        </authorList>
    </citation>
    <scope>NUCLEOTIDE SEQUENCE [LARGE SCALE GENOMIC DNA]</scope>
    <source>
        <strain evidence="1 2">SS14</strain>
    </source>
</reference>
<evidence type="ECO:0000313" key="2">
    <source>
        <dbReference type="Proteomes" id="UP000054279"/>
    </source>
</evidence>
<name>A0A0C9TAP1_SPHS4</name>
<dbReference type="AlphaFoldDB" id="A0A0C9TAP1"/>
<dbReference type="HOGENOM" id="CLU_1230584_0_0_1"/>
<proteinExistence type="predicted"/>
<gene>
    <name evidence="1" type="ORF">M422DRAFT_272756</name>
</gene>
<evidence type="ECO:0000313" key="1">
    <source>
        <dbReference type="EMBL" id="KIJ26183.1"/>
    </source>
</evidence>
<keyword evidence="2" id="KW-1185">Reference proteome</keyword>